<gene>
    <name evidence="1" type="ORF">AB0I48_14450</name>
</gene>
<keyword evidence="2" id="KW-1185">Reference proteome</keyword>
<protein>
    <recommendedName>
        <fullName evidence="3">Methionine synthase</fullName>
    </recommendedName>
</protein>
<evidence type="ECO:0000313" key="1">
    <source>
        <dbReference type="EMBL" id="MEV0708760.1"/>
    </source>
</evidence>
<dbReference type="InterPro" id="IPR038071">
    <property type="entry name" value="UROD/MetE-like_sf"/>
</dbReference>
<evidence type="ECO:0008006" key="3">
    <source>
        <dbReference type="Google" id="ProtNLM"/>
    </source>
</evidence>
<reference evidence="1 2" key="1">
    <citation type="submission" date="2024-06" db="EMBL/GenBank/DDBJ databases">
        <title>The Natural Products Discovery Center: Release of the First 8490 Sequenced Strains for Exploring Actinobacteria Biosynthetic Diversity.</title>
        <authorList>
            <person name="Kalkreuter E."/>
            <person name="Kautsar S.A."/>
            <person name="Yang D."/>
            <person name="Bader C.D."/>
            <person name="Teijaro C.N."/>
            <person name="Fluegel L."/>
            <person name="Davis C.M."/>
            <person name="Simpson J.R."/>
            <person name="Lauterbach L."/>
            <person name="Steele A.D."/>
            <person name="Gui C."/>
            <person name="Meng S."/>
            <person name="Li G."/>
            <person name="Viehrig K."/>
            <person name="Ye F."/>
            <person name="Su P."/>
            <person name="Kiefer A.F."/>
            <person name="Nichols A."/>
            <person name="Cepeda A.J."/>
            <person name="Yan W."/>
            <person name="Fan B."/>
            <person name="Jiang Y."/>
            <person name="Adhikari A."/>
            <person name="Zheng C.-J."/>
            <person name="Schuster L."/>
            <person name="Cowan T.M."/>
            <person name="Smanski M.J."/>
            <person name="Chevrette M.G."/>
            <person name="De Carvalho L.P.S."/>
            <person name="Shen B."/>
        </authorList>
    </citation>
    <scope>NUCLEOTIDE SEQUENCE [LARGE SCALE GENOMIC DNA]</scope>
    <source>
        <strain evidence="1 2">NPDC050403</strain>
    </source>
</reference>
<evidence type="ECO:0000313" key="2">
    <source>
        <dbReference type="Proteomes" id="UP001551695"/>
    </source>
</evidence>
<accession>A0ABV3FTL5</accession>
<dbReference type="RefSeq" id="WP_355087159.1">
    <property type="nucleotide sequence ID" value="NZ_JBEXKW010000030.1"/>
</dbReference>
<dbReference type="Gene3D" id="3.20.20.210">
    <property type="match status" value="1"/>
</dbReference>
<name>A0ABV3FTL5_9NOCA</name>
<organism evidence="1 2">
    <name type="scientific">Nocardia aurea</name>
    <dbReference type="NCBI Taxonomy" id="2144174"/>
    <lineage>
        <taxon>Bacteria</taxon>
        <taxon>Bacillati</taxon>
        <taxon>Actinomycetota</taxon>
        <taxon>Actinomycetes</taxon>
        <taxon>Mycobacteriales</taxon>
        <taxon>Nocardiaceae</taxon>
        <taxon>Nocardia</taxon>
    </lineage>
</organism>
<dbReference type="EMBL" id="JBFAKC010000005">
    <property type="protein sequence ID" value="MEV0708760.1"/>
    <property type="molecule type" value="Genomic_DNA"/>
</dbReference>
<comment type="caution">
    <text evidence="1">The sequence shown here is derived from an EMBL/GenBank/DDBJ whole genome shotgun (WGS) entry which is preliminary data.</text>
</comment>
<proteinExistence type="predicted"/>
<sequence length="380" mass="40824">MRSSNTVPVGMAKLRRPGHGYEDVPGRLRFTMQEMGARAVHLVGSYPAESTEEAMLAVLDGAGSRLLTLPTGETSRYEFYIQPIIEGLAAQGVLEVKRAGSWESSRERTVYQVPRGTELTGDAMELGYRAEAQEALPIYRRLRAERDLTGLPLQIGMPTDFTLAFIAMGIAGIRSHRAAFRDAAARDIAAIRESAGEEVIVQLEATAEMVLTAKAAPLHKGLDSVLGIGKGIAAAAEAAPAGTRFGVHLCVGSMNNRSRVTLRDARPLVELANSVARRWPSDRPLEYIHGPFAAGDVPPSTDPRFYAPLAELDLPSGTRFIAGFVHESPSLEEQSTTLRMIEQALGRRLDGIASACGLGRRPRAIADAMVARAAALADVT</sequence>
<dbReference type="SUPFAM" id="SSF51726">
    <property type="entry name" value="UROD/MetE-like"/>
    <property type="match status" value="1"/>
</dbReference>
<dbReference type="Proteomes" id="UP001551695">
    <property type="component" value="Unassembled WGS sequence"/>
</dbReference>